<dbReference type="Gene3D" id="3.90.700.10">
    <property type="entry name" value="Succinate dehydrogenase/fumarate reductase flavoprotein, catalytic domain"/>
    <property type="match status" value="1"/>
</dbReference>
<keyword evidence="8" id="KW-1185">Reference proteome</keyword>
<dbReference type="AlphaFoldDB" id="A0A2K2UB51"/>
<sequence>MGKMEHELTRRSFLQGAVAGTAGIAALGVLGSCSPSGGGSSSASDDGSHDVTQTGSSANAASAADWLGAEPDVGEPEETVETDVLIIGAGSGGMVATMTCLEKGLKTITIEKTGAAGMVRDDVGGIGSKLQRAENNSPDPAACLHYITMYAANDMDQRLVKLWLDESYEAIDWYADLLERRNVGHLLFEGGYSATFDDPGAYPKFQSGHSPVWDDPERTSKVVWPEYVEELGGEFRFETAFVKFEHDDHAVTAALAQDADGKVIRFKATKGIILATGGYQHNIDMLRALQPQTLASMPAGYTSAGLTAGDGIKACLWMGAAFDETHACMVFDRTGMYPNETPLTCTEGLGWPELKKQVRFGSQAWLKVNLNGERFANESAPYDYIVHAAAYQPEHCWCTIWDANYLEHMKQFETVGCARHYPYPNGAPSDGKYETLPDTIAEWEQAGFVQSADTPEELATKLNIPPETFAQTVARYNELAAKGHDDDFYKEPYRLIALDQPPYYGLRTCSRLLCTLDGVHVNTDLNPVDAQGVPFTGLHLVGDVSGGFFAHSYPNLFTGLASGRTMTYARHAVRTILGESL</sequence>
<dbReference type="SUPFAM" id="SSF51905">
    <property type="entry name" value="FAD/NAD(P)-binding domain"/>
    <property type="match status" value="1"/>
</dbReference>
<dbReference type="InterPro" id="IPR003953">
    <property type="entry name" value="FAD-dep_OxRdtase_2_FAD-bd"/>
</dbReference>
<dbReference type="SUPFAM" id="SSF56425">
    <property type="entry name" value="Succinate dehydrogenase/fumarate reductase flavoprotein, catalytic domain"/>
    <property type="match status" value="1"/>
</dbReference>
<dbReference type="GO" id="GO:0008202">
    <property type="term" value="P:steroid metabolic process"/>
    <property type="evidence" value="ECO:0007669"/>
    <property type="project" value="UniProtKB-ARBA"/>
</dbReference>
<dbReference type="OrthoDB" id="9813348at2"/>
<evidence type="ECO:0000259" key="6">
    <source>
        <dbReference type="Pfam" id="PF00890"/>
    </source>
</evidence>
<dbReference type="InterPro" id="IPR006311">
    <property type="entry name" value="TAT_signal"/>
</dbReference>
<dbReference type="PRINTS" id="PR00411">
    <property type="entry name" value="PNDRDTASEI"/>
</dbReference>
<evidence type="ECO:0000313" key="8">
    <source>
        <dbReference type="Proteomes" id="UP000236197"/>
    </source>
</evidence>
<dbReference type="Proteomes" id="UP000236197">
    <property type="component" value="Unassembled WGS sequence"/>
</dbReference>
<dbReference type="GO" id="GO:0033765">
    <property type="term" value="F:steroid dehydrogenase activity, acting on the CH-CH group of donors"/>
    <property type="evidence" value="ECO:0007669"/>
    <property type="project" value="UniProtKB-ARBA"/>
</dbReference>
<protein>
    <submittedName>
        <fullName evidence="7">FAD-binding dehydrogenase</fullName>
    </submittedName>
</protein>
<feature type="compositionally biased region" description="Polar residues" evidence="5">
    <location>
        <begin position="50"/>
        <end position="60"/>
    </location>
</feature>
<dbReference type="EMBL" id="PPEK01000008">
    <property type="protein sequence ID" value="PNV67472.1"/>
    <property type="molecule type" value="Genomic_DNA"/>
</dbReference>
<dbReference type="InterPro" id="IPR036188">
    <property type="entry name" value="FAD/NAD-bd_sf"/>
</dbReference>
<dbReference type="InterPro" id="IPR050315">
    <property type="entry name" value="FAD-oxidoreductase_2"/>
</dbReference>
<feature type="compositionally biased region" description="Low complexity" evidence="5">
    <location>
        <begin position="35"/>
        <end position="45"/>
    </location>
</feature>
<proteinExistence type="predicted"/>
<comment type="cofactor">
    <cofactor evidence="1">
        <name>FAD</name>
        <dbReference type="ChEBI" id="CHEBI:57692"/>
    </cofactor>
</comment>
<keyword evidence="4" id="KW-0560">Oxidoreductase</keyword>
<dbReference type="PANTHER" id="PTHR43400">
    <property type="entry name" value="FUMARATE REDUCTASE"/>
    <property type="match status" value="1"/>
</dbReference>
<reference evidence="8" key="1">
    <citation type="submission" date="2018-01" db="EMBL/GenBank/DDBJ databases">
        <title>Rubneribacter badeniensis gen. nov., sp. nov., and Colonibacter rubneri, gen. nov., sp. nov., WGS of new members of the Eggerthellaceae.</title>
        <authorList>
            <person name="Danylec N."/>
            <person name="Stoll D.A."/>
            <person name="Doetsch A."/>
            <person name="Kulling S.E."/>
            <person name="Huch M."/>
        </authorList>
    </citation>
    <scope>NUCLEOTIDE SEQUENCE [LARGE SCALE GENOMIC DNA]</scope>
    <source>
        <strain evidence="8">ResAG-96</strain>
    </source>
</reference>
<evidence type="ECO:0000256" key="1">
    <source>
        <dbReference type="ARBA" id="ARBA00001974"/>
    </source>
</evidence>
<name>A0A2K2UB51_9ACTN</name>
<organism evidence="7 8">
    <name type="scientific">Enteroscipio rubneri</name>
    <dbReference type="NCBI Taxonomy" id="2070686"/>
    <lineage>
        <taxon>Bacteria</taxon>
        <taxon>Bacillati</taxon>
        <taxon>Actinomycetota</taxon>
        <taxon>Coriobacteriia</taxon>
        <taxon>Eggerthellales</taxon>
        <taxon>Eggerthellaceae</taxon>
        <taxon>Enteroscipio</taxon>
    </lineage>
</organism>
<feature type="domain" description="FAD-dependent oxidoreductase 2 FAD-binding" evidence="6">
    <location>
        <begin position="83"/>
        <end position="550"/>
    </location>
</feature>
<gene>
    <name evidence="7" type="ORF">C2L71_07645</name>
</gene>
<evidence type="ECO:0000256" key="3">
    <source>
        <dbReference type="ARBA" id="ARBA00022827"/>
    </source>
</evidence>
<dbReference type="InterPro" id="IPR027477">
    <property type="entry name" value="Succ_DH/fumarate_Rdtase_cat_sf"/>
</dbReference>
<dbReference type="PROSITE" id="PS51318">
    <property type="entry name" value="TAT"/>
    <property type="match status" value="1"/>
</dbReference>
<comment type="caution">
    <text evidence="7">The sequence shown here is derived from an EMBL/GenBank/DDBJ whole genome shotgun (WGS) entry which is preliminary data.</text>
</comment>
<evidence type="ECO:0000256" key="4">
    <source>
        <dbReference type="ARBA" id="ARBA00023002"/>
    </source>
</evidence>
<dbReference type="RefSeq" id="WP_103265186.1">
    <property type="nucleotide sequence ID" value="NZ_CABMLE010000008.1"/>
</dbReference>
<keyword evidence="3" id="KW-0274">FAD</keyword>
<dbReference type="Gene3D" id="3.50.50.60">
    <property type="entry name" value="FAD/NAD(P)-binding domain"/>
    <property type="match status" value="1"/>
</dbReference>
<dbReference type="PROSITE" id="PS51257">
    <property type="entry name" value="PROKAR_LIPOPROTEIN"/>
    <property type="match status" value="1"/>
</dbReference>
<keyword evidence="2" id="KW-0285">Flavoprotein</keyword>
<accession>A0A2K2UB51</accession>
<feature type="region of interest" description="Disordered" evidence="5">
    <location>
        <begin position="35"/>
        <end position="61"/>
    </location>
</feature>
<evidence type="ECO:0000313" key="7">
    <source>
        <dbReference type="EMBL" id="PNV67472.1"/>
    </source>
</evidence>
<dbReference type="PANTHER" id="PTHR43400:SF10">
    <property type="entry name" value="3-OXOSTEROID 1-DEHYDROGENASE"/>
    <property type="match status" value="1"/>
</dbReference>
<evidence type="ECO:0000256" key="2">
    <source>
        <dbReference type="ARBA" id="ARBA00022630"/>
    </source>
</evidence>
<evidence type="ECO:0000256" key="5">
    <source>
        <dbReference type="SAM" id="MobiDB-lite"/>
    </source>
</evidence>
<dbReference type="Pfam" id="PF00890">
    <property type="entry name" value="FAD_binding_2"/>
    <property type="match status" value="1"/>
</dbReference>